<evidence type="ECO:0000313" key="2">
    <source>
        <dbReference type="EMBL" id="KAG5522530.1"/>
    </source>
</evidence>
<evidence type="ECO:0000256" key="1">
    <source>
        <dbReference type="SAM" id="MobiDB-lite"/>
    </source>
</evidence>
<dbReference type="AlphaFoldDB" id="A0AAV6I473"/>
<keyword evidence="3" id="KW-1185">Reference proteome</keyword>
<proteinExistence type="predicted"/>
<evidence type="ECO:0000313" key="3">
    <source>
        <dbReference type="Proteomes" id="UP000823749"/>
    </source>
</evidence>
<name>A0AAV6I473_9ERIC</name>
<feature type="compositionally biased region" description="Basic and acidic residues" evidence="1">
    <location>
        <begin position="85"/>
        <end position="104"/>
    </location>
</feature>
<gene>
    <name evidence="2" type="ORF">RHGRI_034629</name>
</gene>
<organism evidence="2 3">
    <name type="scientific">Rhododendron griersonianum</name>
    <dbReference type="NCBI Taxonomy" id="479676"/>
    <lineage>
        <taxon>Eukaryota</taxon>
        <taxon>Viridiplantae</taxon>
        <taxon>Streptophyta</taxon>
        <taxon>Embryophyta</taxon>
        <taxon>Tracheophyta</taxon>
        <taxon>Spermatophyta</taxon>
        <taxon>Magnoliopsida</taxon>
        <taxon>eudicotyledons</taxon>
        <taxon>Gunneridae</taxon>
        <taxon>Pentapetalae</taxon>
        <taxon>asterids</taxon>
        <taxon>Ericales</taxon>
        <taxon>Ericaceae</taxon>
        <taxon>Ericoideae</taxon>
        <taxon>Rhodoreae</taxon>
        <taxon>Rhododendron</taxon>
    </lineage>
</organism>
<accession>A0AAV6I473</accession>
<sequence>MFICITHLPFFRERVSAPKGETTSDDSDQTVASVATTLQSPPKQCQGSDNANTDLQNGLNKPNYSARSLLKSASISASKCIGVQARKDPEEEPIAEHEEVDGLSHKLAALHA</sequence>
<feature type="region of interest" description="Disordered" evidence="1">
    <location>
        <begin position="37"/>
        <end position="60"/>
    </location>
</feature>
<dbReference type="Proteomes" id="UP000823749">
    <property type="component" value="Chromosome 12"/>
</dbReference>
<protein>
    <submittedName>
        <fullName evidence="2">Uncharacterized protein</fullName>
    </submittedName>
</protein>
<feature type="region of interest" description="Disordered" evidence="1">
    <location>
        <begin position="84"/>
        <end position="104"/>
    </location>
</feature>
<comment type="caution">
    <text evidence="2">The sequence shown here is derived from an EMBL/GenBank/DDBJ whole genome shotgun (WGS) entry which is preliminary data.</text>
</comment>
<dbReference type="EMBL" id="JACTNZ010000012">
    <property type="protein sequence ID" value="KAG5522530.1"/>
    <property type="molecule type" value="Genomic_DNA"/>
</dbReference>
<reference evidence="2" key="1">
    <citation type="submission" date="2020-08" db="EMBL/GenBank/DDBJ databases">
        <title>Plant Genome Project.</title>
        <authorList>
            <person name="Zhang R.-G."/>
        </authorList>
    </citation>
    <scope>NUCLEOTIDE SEQUENCE</scope>
    <source>
        <strain evidence="2">WSP0</strain>
        <tissue evidence="2">Leaf</tissue>
    </source>
</reference>